<reference evidence="2" key="1">
    <citation type="journal article" date="2021" name="Front. Microbiol.">
        <title>Comprehensive Comparative Genomics and Phenotyping of Methylobacterium Species.</title>
        <authorList>
            <person name="Alessa O."/>
            <person name="Ogura Y."/>
            <person name="Fujitani Y."/>
            <person name="Takami H."/>
            <person name="Hayashi T."/>
            <person name="Sahin N."/>
            <person name="Tani A."/>
        </authorList>
    </citation>
    <scope>NUCLEOTIDE SEQUENCE</scope>
    <source>
        <strain evidence="2">KCTC 52305</strain>
    </source>
</reference>
<feature type="signal peptide" evidence="1">
    <location>
        <begin position="1"/>
        <end position="25"/>
    </location>
</feature>
<sequence length="72" mass="7336">MQRLLILAGAAAAALGCATAADALAARPAAAAPALAAAAPVAAPARSVSGRPSHRRFNRAHIEALRRLERMR</sequence>
<proteinExistence type="predicted"/>
<evidence type="ECO:0000256" key="1">
    <source>
        <dbReference type="SAM" id="SignalP"/>
    </source>
</evidence>
<keyword evidence="3" id="KW-1185">Reference proteome</keyword>
<organism evidence="2 3">
    <name type="scientific">Methylobacterium crusticola</name>
    <dbReference type="NCBI Taxonomy" id="1697972"/>
    <lineage>
        <taxon>Bacteria</taxon>
        <taxon>Pseudomonadati</taxon>
        <taxon>Pseudomonadota</taxon>
        <taxon>Alphaproteobacteria</taxon>
        <taxon>Hyphomicrobiales</taxon>
        <taxon>Methylobacteriaceae</taxon>
        <taxon>Methylobacterium</taxon>
    </lineage>
</organism>
<gene>
    <name evidence="2" type="ORF">OPKNFCMD_6736</name>
</gene>
<reference evidence="2" key="2">
    <citation type="submission" date="2021-08" db="EMBL/GenBank/DDBJ databases">
        <authorList>
            <person name="Tani A."/>
            <person name="Ola A."/>
            <person name="Ogura Y."/>
            <person name="Katsura K."/>
            <person name="Hayashi T."/>
        </authorList>
    </citation>
    <scope>NUCLEOTIDE SEQUENCE</scope>
    <source>
        <strain evidence="2">KCTC 52305</strain>
    </source>
</reference>
<evidence type="ECO:0000313" key="2">
    <source>
        <dbReference type="EMBL" id="GJD53956.1"/>
    </source>
</evidence>
<dbReference type="EMBL" id="BPQH01000042">
    <property type="protein sequence ID" value="GJD53956.1"/>
    <property type="molecule type" value="Genomic_DNA"/>
</dbReference>
<evidence type="ECO:0000313" key="3">
    <source>
        <dbReference type="Proteomes" id="UP001055167"/>
    </source>
</evidence>
<accession>A0ABQ4R8A6</accession>
<name>A0ABQ4R8A6_9HYPH</name>
<dbReference type="RefSeq" id="WP_238314367.1">
    <property type="nucleotide sequence ID" value="NZ_BPQH01000042.1"/>
</dbReference>
<dbReference type="Proteomes" id="UP001055167">
    <property type="component" value="Unassembled WGS sequence"/>
</dbReference>
<protein>
    <submittedName>
        <fullName evidence="2">Uncharacterized protein</fullName>
    </submittedName>
</protein>
<comment type="caution">
    <text evidence="2">The sequence shown here is derived from an EMBL/GenBank/DDBJ whole genome shotgun (WGS) entry which is preliminary data.</text>
</comment>
<keyword evidence="1" id="KW-0732">Signal</keyword>
<dbReference type="PROSITE" id="PS51257">
    <property type="entry name" value="PROKAR_LIPOPROTEIN"/>
    <property type="match status" value="1"/>
</dbReference>
<feature type="chain" id="PRO_5045474051" evidence="1">
    <location>
        <begin position="26"/>
        <end position="72"/>
    </location>
</feature>